<comment type="subcellular location">
    <subcellularLocation>
        <location evidence="1">Cell membrane</location>
        <topology evidence="1">Multi-pass membrane protein</topology>
    </subcellularLocation>
</comment>
<evidence type="ECO:0000256" key="5">
    <source>
        <dbReference type="ARBA" id="ARBA00022970"/>
    </source>
</evidence>
<dbReference type="EMBL" id="DTDJ01000045">
    <property type="protein sequence ID" value="HGL18070.1"/>
    <property type="molecule type" value="Genomic_DNA"/>
</dbReference>
<keyword evidence="7 9" id="KW-0472">Membrane</keyword>
<proteinExistence type="inferred from homology"/>
<dbReference type="PANTHER" id="PTHR11795">
    <property type="entry name" value="BRANCHED-CHAIN AMINO ACID TRANSPORT SYSTEM PERMEASE PROTEIN LIVH"/>
    <property type="match status" value="1"/>
</dbReference>
<feature type="transmembrane region" description="Helical" evidence="9">
    <location>
        <begin position="56"/>
        <end position="76"/>
    </location>
</feature>
<protein>
    <submittedName>
        <fullName evidence="10">Branched-chain amino acid ABC transporter permease</fullName>
    </submittedName>
</protein>
<keyword evidence="6 9" id="KW-1133">Transmembrane helix</keyword>
<feature type="transmembrane region" description="Helical" evidence="9">
    <location>
        <begin position="6"/>
        <end position="25"/>
    </location>
</feature>
<feature type="transmembrane region" description="Helical" evidence="9">
    <location>
        <begin position="137"/>
        <end position="154"/>
    </location>
</feature>
<gene>
    <name evidence="10" type="ORF">ENQ77_09585</name>
    <name evidence="11" type="ORF">ENU66_07070</name>
</gene>
<evidence type="ECO:0000256" key="6">
    <source>
        <dbReference type="ARBA" id="ARBA00022989"/>
    </source>
</evidence>
<accession>A0A7C2P5Q5</accession>
<evidence type="ECO:0000256" key="2">
    <source>
        <dbReference type="ARBA" id="ARBA00022448"/>
    </source>
</evidence>
<dbReference type="GO" id="GO:0005886">
    <property type="term" value="C:plasma membrane"/>
    <property type="evidence" value="ECO:0007669"/>
    <property type="project" value="UniProtKB-SubCell"/>
</dbReference>
<reference evidence="10" key="1">
    <citation type="journal article" date="2020" name="mSystems">
        <title>Genome- and Community-Level Interaction Insights into Carbon Utilization and Element Cycling Functions of Hydrothermarchaeota in Hydrothermal Sediment.</title>
        <authorList>
            <person name="Zhou Z."/>
            <person name="Liu Y."/>
            <person name="Xu W."/>
            <person name="Pan J."/>
            <person name="Luo Z.H."/>
            <person name="Li M."/>
        </authorList>
    </citation>
    <scope>NUCLEOTIDE SEQUENCE [LARGE SCALE GENOMIC DNA]</scope>
    <source>
        <strain evidence="10">SpSt-34</strain>
        <strain evidence="11">SpSt-69</strain>
    </source>
</reference>
<evidence type="ECO:0000313" key="10">
    <source>
        <dbReference type="EMBL" id="HEN28874.1"/>
    </source>
</evidence>
<dbReference type="CDD" id="cd06582">
    <property type="entry name" value="TM_PBP1_LivH_like"/>
    <property type="match status" value="1"/>
</dbReference>
<dbReference type="Pfam" id="PF02653">
    <property type="entry name" value="BPD_transp_2"/>
    <property type="match status" value="1"/>
</dbReference>
<feature type="transmembrane region" description="Helical" evidence="9">
    <location>
        <begin position="253"/>
        <end position="272"/>
    </location>
</feature>
<evidence type="ECO:0000256" key="3">
    <source>
        <dbReference type="ARBA" id="ARBA00022475"/>
    </source>
</evidence>
<evidence type="ECO:0000256" key="4">
    <source>
        <dbReference type="ARBA" id="ARBA00022692"/>
    </source>
</evidence>
<keyword evidence="5" id="KW-0029">Amino-acid transport</keyword>
<keyword evidence="2" id="KW-0813">Transport</keyword>
<evidence type="ECO:0000256" key="7">
    <source>
        <dbReference type="ARBA" id="ARBA00023136"/>
    </source>
</evidence>
<feature type="transmembrane region" description="Helical" evidence="9">
    <location>
        <begin position="88"/>
        <end position="107"/>
    </location>
</feature>
<dbReference type="GO" id="GO:0006865">
    <property type="term" value="P:amino acid transport"/>
    <property type="evidence" value="ECO:0007669"/>
    <property type="project" value="UniProtKB-KW"/>
</dbReference>
<organism evidence="10">
    <name type="scientific">candidate division WOR-3 bacterium</name>
    <dbReference type="NCBI Taxonomy" id="2052148"/>
    <lineage>
        <taxon>Bacteria</taxon>
        <taxon>Bacteria division WOR-3</taxon>
    </lineage>
</organism>
<dbReference type="GO" id="GO:0022857">
    <property type="term" value="F:transmembrane transporter activity"/>
    <property type="evidence" value="ECO:0007669"/>
    <property type="project" value="InterPro"/>
</dbReference>
<evidence type="ECO:0000256" key="1">
    <source>
        <dbReference type="ARBA" id="ARBA00004651"/>
    </source>
</evidence>
<comment type="similarity">
    <text evidence="8">Belongs to the binding-protein-dependent transport system permease family. LivHM subfamily.</text>
</comment>
<evidence type="ECO:0000256" key="9">
    <source>
        <dbReference type="SAM" id="Phobius"/>
    </source>
</evidence>
<feature type="transmembrane region" description="Helical" evidence="9">
    <location>
        <begin position="183"/>
        <end position="205"/>
    </location>
</feature>
<keyword evidence="4 9" id="KW-0812">Transmembrane</keyword>
<dbReference type="InterPro" id="IPR052157">
    <property type="entry name" value="BCAA_transport_permease"/>
</dbReference>
<comment type="caution">
    <text evidence="10">The sequence shown here is derived from an EMBL/GenBank/DDBJ whole genome shotgun (WGS) entry which is preliminary data.</text>
</comment>
<dbReference type="InterPro" id="IPR001851">
    <property type="entry name" value="ABC_transp_permease"/>
</dbReference>
<sequence length="288" mass="30939">MYVLIYGLINSFILSLLSLGFALVYSIARLPNFAHGAIYVATGYVGWFLFNRLLLPFPVAMFLALLFSALTGALIYRIVLIKVRGMTLSEVIASYAIGIAILEILRWGGLRGMTFMLPVLIPGSVEILGVSIDYQRLIIVGLSAGLLLFLYLFTHHTKIGLSFRAIAQDERASLMLGIDSDKAALLSLSMGSAFCGLAALFILPLGNIVVEAGYSTLIFALAVCVVGGLGSTAGVVAASFILGFTQTLTEKLISSHFQMVVALLAIIGILILRPSGLFGKQKELEERV</sequence>
<keyword evidence="3" id="KW-1003">Cell membrane</keyword>
<dbReference type="AlphaFoldDB" id="A0A7C2P5Q5"/>
<feature type="transmembrane region" description="Helical" evidence="9">
    <location>
        <begin position="113"/>
        <end position="130"/>
    </location>
</feature>
<evidence type="ECO:0000313" key="11">
    <source>
        <dbReference type="EMBL" id="HGL18070.1"/>
    </source>
</evidence>
<dbReference type="EMBL" id="DSOL01000272">
    <property type="protein sequence ID" value="HEN28874.1"/>
    <property type="molecule type" value="Genomic_DNA"/>
</dbReference>
<dbReference type="PANTHER" id="PTHR11795:SF445">
    <property type="entry name" value="AMINO ACID ABC TRANSPORTER PERMEASE PROTEIN"/>
    <property type="match status" value="1"/>
</dbReference>
<evidence type="ECO:0000256" key="8">
    <source>
        <dbReference type="ARBA" id="ARBA00037998"/>
    </source>
</evidence>
<name>A0A7C2P5Q5_UNCW3</name>
<feature type="transmembrane region" description="Helical" evidence="9">
    <location>
        <begin position="217"/>
        <end position="241"/>
    </location>
</feature>
<feature type="transmembrane region" description="Helical" evidence="9">
    <location>
        <begin position="32"/>
        <end position="50"/>
    </location>
</feature>